<dbReference type="SUPFAM" id="SSF56672">
    <property type="entry name" value="DNA/RNA polymerases"/>
    <property type="match status" value="1"/>
</dbReference>
<feature type="compositionally biased region" description="Polar residues" evidence="1">
    <location>
        <begin position="354"/>
        <end position="367"/>
    </location>
</feature>
<reference evidence="3" key="1">
    <citation type="submission" date="2020-11" db="EMBL/GenBank/DDBJ databases">
        <authorList>
            <person name="Whiteford S."/>
        </authorList>
    </citation>
    <scope>NUCLEOTIDE SEQUENCE</scope>
</reference>
<dbReference type="EMBL" id="CAJHNJ030000057">
    <property type="protein sequence ID" value="CAG9133117.1"/>
    <property type="molecule type" value="Genomic_DNA"/>
</dbReference>
<dbReference type="InterPro" id="IPR043128">
    <property type="entry name" value="Rev_trsase/Diguanyl_cyclase"/>
</dbReference>
<feature type="compositionally biased region" description="Polar residues" evidence="1">
    <location>
        <begin position="1"/>
        <end position="19"/>
    </location>
</feature>
<feature type="compositionally biased region" description="Polar residues" evidence="1">
    <location>
        <begin position="417"/>
        <end position="426"/>
    </location>
</feature>
<feature type="region of interest" description="Disordered" evidence="1">
    <location>
        <begin position="318"/>
        <end position="426"/>
    </location>
</feature>
<dbReference type="AlphaFoldDB" id="A0A8S4G136"/>
<dbReference type="GO" id="GO:0003676">
    <property type="term" value="F:nucleic acid binding"/>
    <property type="evidence" value="ECO:0007669"/>
    <property type="project" value="InterPro"/>
</dbReference>
<name>A0A8S4G136_PLUXY</name>
<dbReference type="Proteomes" id="UP000653454">
    <property type="component" value="Unassembled WGS sequence"/>
</dbReference>
<dbReference type="InterPro" id="IPR043502">
    <property type="entry name" value="DNA/RNA_pol_sf"/>
</dbReference>
<dbReference type="CDD" id="cd03714">
    <property type="entry name" value="RT_DIRS1"/>
    <property type="match status" value="1"/>
</dbReference>
<dbReference type="InterPro" id="IPR036397">
    <property type="entry name" value="RNaseH_sf"/>
</dbReference>
<dbReference type="PANTHER" id="PTHR33050">
    <property type="entry name" value="REVERSE TRANSCRIPTASE DOMAIN-CONTAINING PROTEIN"/>
    <property type="match status" value="1"/>
</dbReference>
<dbReference type="GO" id="GO:0071897">
    <property type="term" value="P:DNA biosynthetic process"/>
    <property type="evidence" value="ECO:0007669"/>
    <property type="project" value="UniProtKB-ARBA"/>
</dbReference>
<keyword evidence="4" id="KW-1185">Reference proteome</keyword>
<feature type="region of interest" description="Disordered" evidence="1">
    <location>
        <begin position="1"/>
        <end position="72"/>
    </location>
</feature>
<dbReference type="Gene3D" id="3.10.10.10">
    <property type="entry name" value="HIV Type 1 Reverse Transcriptase, subunit A, domain 1"/>
    <property type="match status" value="1"/>
</dbReference>
<feature type="compositionally biased region" description="Polar residues" evidence="1">
    <location>
        <begin position="326"/>
        <end position="345"/>
    </location>
</feature>
<evidence type="ECO:0000256" key="1">
    <source>
        <dbReference type="SAM" id="MobiDB-lite"/>
    </source>
</evidence>
<evidence type="ECO:0000313" key="3">
    <source>
        <dbReference type="EMBL" id="CAG9133117.1"/>
    </source>
</evidence>
<feature type="compositionally biased region" description="Basic residues" evidence="1">
    <location>
        <begin position="52"/>
        <end position="68"/>
    </location>
</feature>
<organism evidence="3 4">
    <name type="scientific">Plutella xylostella</name>
    <name type="common">Diamondback moth</name>
    <name type="synonym">Plutella maculipennis</name>
    <dbReference type="NCBI Taxonomy" id="51655"/>
    <lineage>
        <taxon>Eukaryota</taxon>
        <taxon>Metazoa</taxon>
        <taxon>Ecdysozoa</taxon>
        <taxon>Arthropoda</taxon>
        <taxon>Hexapoda</taxon>
        <taxon>Insecta</taxon>
        <taxon>Pterygota</taxon>
        <taxon>Neoptera</taxon>
        <taxon>Endopterygota</taxon>
        <taxon>Lepidoptera</taxon>
        <taxon>Glossata</taxon>
        <taxon>Ditrysia</taxon>
        <taxon>Yponomeutoidea</taxon>
        <taxon>Plutellidae</taxon>
        <taxon>Plutella</taxon>
    </lineage>
</organism>
<feature type="domain" description="Reverse transcriptase" evidence="2">
    <location>
        <begin position="442"/>
        <end position="624"/>
    </location>
</feature>
<proteinExistence type="predicted"/>
<dbReference type="Gene3D" id="3.30.420.10">
    <property type="entry name" value="Ribonuclease H-like superfamily/Ribonuclease H"/>
    <property type="match status" value="1"/>
</dbReference>
<gene>
    <name evidence="3" type="ORF">PLXY2_LOCUS11382</name>
</gene>
<accession>A0A8S4G136</accession>
<protein>
    <submittedName>
        <fullName evidence="3">(diamondback moth) hypothetical protein</fullName>
    </submittedName>
</protein>
<dbReference type="CDD" id="cd09275">
    <property type="entry name" value="RNase_HI_RT_DIRS1"/>
    <property type="match status" value="1"/>
</dbReference>
<dbReference type="InterPro" id="IPR000477">
    <property type="entry name" value="RT_dom"/>
</dbReference>
<sequence length="997" mass="114587">MSTENADLQDVQDAQPSLSTRKHSRKRKISESDSSSSESSSSSSCSDSSCSKRSRRRKTKSKRRRRNQDRKFDEMMLEIKNLKNQIACNNNSNDDIIDDNISGQLYSDVQSLDEEPAPQISLTIGTRLKEPEILKTPAVYLDTLKNIQRLEHPDWRNVRYADVQKLYRHSPGFTDLDANEEVKRYDSSRTLVNFEKALASLTFAMIKQRDQLEKELRSFLAWTTTTSELTSEEVNKRIEDIFVTGDFSKTSNDILQMVCGHRAEIIQQRREAILAFVKDPLHKTSLRKVPPSCDNLFETEKFTSTLERAGGVRKVFWPREKDRVSAPQTDPTPSTSAQRNVQVQKRPNYKGNIQAANTRSTSGNYNNKPFRGRGGKQQAPGSGRQDHGRPRRNSPSSHRERRGYRIPFISKPPLQMPNMSNPKSPIQSSDEMDLIIEKMKHEGVLAKVDVSPSFLSSMFLVPKGDGSMRPIFNLKALNRYVYTAPFRLINVYKIPDFLQPSDWMAKIDISQAYFHIPISEAHRRFLRLIYQQELLQMNCLPFGLSSAPKTFASVSNWMAQILRQRGIRLVVYLDDYLLANQDARVLKDHIKIAVNLLEYLGWKINYAKSVVQPCQTIEYLGITWDCKHNQKSLPAQKCAKLSAMITNISTSKRATIKDLERVIGLMNFASFTVPRGRLNYRQLQRLLIASKRRSQDHTRMLLDEAVLQELQWWLIHLKDPSPVHHPYPTHYVVTDASDVAWGAQINNLSVTGTWSSQEKGLHCNRKELLAILKTLEDQCQNLRFGSLHLQCDNKTAVSYLRNEGGTKSQGLLEITYKIFMLLDSHQITLTVYHIPGAYNVEADHLSRFRKRPEWHLLPQATTQIFAKWGTPVIDLFASRLTRVVPRYCCLDCHDQLADFHDAMTQQWNYELAWVFPPPFLMHKVLQHLNTCQGMYLIVAPRWEEVFWRPDLKNRATAPPWTIMNLKNVLVDVSTGLPPQKVTEMTLEVWRCGGGRNI</sequence>
<dbReference type="InterPro" id="IPR052055">
    <property type="entry name" value="Hepadnavirus_pol/RT"/>
</dbReference>
<feature type="compositionally biased region" description="Low complexity" evidence="1">
    <location>
        <begin position="32"/>
        <end position="51"/>
    </location>
</feature>
<comment type="caution">
    <text evidence="3">The sequence shown here is derived from an EMBL/GenBank/DDBJ whole genome shotgun (WGS) entry which is preliminary data.</text>
</comment>
<dbReference type="Pfam" id="PF00078">
    <property type="entry name" value="RVT_1"/>
    <property type="match status" value="1"/>
</dbReference>
<dbReference type="PANTHER" id="PTHR33050:SF7">
    <property type="entry name" value="RIBONUCLEASE H"/>
    <property type="match status" value="1"/>
</dbReference>
<evidence type="ECO:0000259" key="2">
    <source>
        <dbReference type="PROSITE" id="PS50878"/>
    </source>
</evidence>
<dbReference type="Gene3D" id="3.30.70.270">
    <property type="match status" value="1"/>
</dbReference>
<dbReference type="PROSITE" id="PS50878">
    <property type="entry name" value="RT_POL"/>
    <property type="match status" value="1"/>
</dbReference>
<evidence type="ECO:0000313" key="4">
    <source>
        <dbReference type="Proteomes" id="UP000653454"/>
    </source>
</evidence>